<feature type="domain" description="Thioredoxin" evidence="6">
    <location>
        <begin position="23"/>
        <end position="168"/>
    </location>
</feature>
<evidence type="ECO:0000256" key="5">
    <source>
        <dbReference type="SAM" id="SignalP"/>
    </source>
</evidence>
<reference evidence="7 8" key="1">
    <citation type="journal article" date="2018" name="Int. J. Syst. Evol. Microbiol.">
        <title>Zhouia spongiae sp. nov., isolated from a marine sponge.</title>
        <authorList>
            <person name="Zhuang L."/>
            <person name="Lin B."/>
            <person name="Qin F."/>
            <person name="Luo L."/>
        </authorList>
    </citation>
    <scope>NUCLEOTIDE SEQUENCE [LARGE SCALE GENOMIC DNA]</scope>
    <source>
        <strain evidence="7 8">HN-Y44</strain>
    </source>
</reference>
<feature type="signal peptide" evidence="5">
    <location>
        <begin position="1"/>
        <end position="20"/>
    </location>
</feature>
<evidence type="ECO:0000256" key="1">
    <source>
        <dbReference type="ARBA" id="ARBA00004196"/>
    </source>
</evidence>
<dbReference type="Pfam" id="PF13905">
    <property type="entry name" value="Thioredoxin_8"/>
    <property type="match status" value="1"/>
</dbReference>
<comment type="subcellular location">
    <subcellularLocation>
        <location evidence="1">Cell envelope</location>
    </subcellularLocation>
</comment>
<evidence type="ECO:0000313" key="7">
    <source>
        <dbReference type="EMBL" id="UNY99040.1"/>
    </source>
</evidence>
<sequence length="168" mass="19314">MRKIVLFALLVTGVSLAVSAQSERFGEEALNDVFETLDGREVTFESVLNKHAGKTVFIDVWATWCKDCRVAIPEIKALQEKYGAKEVSFVFLSLDREKEAWKTGVKEYDLSGDHYFITRGWKESPFCQDIKLDWIPRYMIVNPNGKIEVFRSIKTDDQTLIKTLKVTK</sequence>
<protein>
    <submittedName>
        <fullName evidence="7">TlpA family protein disulfide reductase</fullName>
    </submittedName>
</protein>
<dbReference type="RefSeq" id="WP_242937440.1">
    <property type="nucleotide sequence ID" value="NZ_CP094326.1"/>
</dbReference>
<dbReference type="InterPro" id="IPR013766">
    <property type="entry name" value="Thioredoxin_domain"/>
</dbReference>
<dbReference type="EMBL" id="CP094326">
    <property type="protein sequence ID" value="UNY99040.1"/>
    <property type="molecule type" value="Genomic_DNA"/>
</dbReference>
<keyword evidence="2" id="KW-0201">Cytochrome c-type biogenesis</keyword>
<proteinExistence type="predicted"/>
<evidence type="ECO:0000313" key="8">
    <source>
        <dbReference type="Proteomes" id="UP000829476"/>
    </source>
</evidence>
<dbReference type="InterPro" id="IPR050553">
    <property type="entry name" value="Thioredoxin_ResA/DsbE_sf"/>
</dbReference>
<dbReference type="PROSITE" id="PS51352">
    <property type="entry name" value="THIOREDOXIN_2"/>
    <property type="match status" value="1"/>
</dbReference>
<dbReference type="Gene3D" id="3.40.30.10">
    <property type="entry name" value="Glutaredoxin"/>
    <property type="match status" value="1"/>
</dbReference>
<dbReference type="InterPro" id="IPR012336">
    <property type="entry name" value="Thioredoxin-like_fold"/>
</dbReference>
<evidence type="ECO:0000259" key="6">
    <source>
        <dbReference type="PROSITE" id="PS51352"/>
    </source>
</evidence>
<evidence type="ECO:0000256" key="2">
    <source>
        <dbReference type="ARBA" id="ARBA00022748"/>
    </source>
</evidence>
<dbReference type="CDD" id="cd02966">
    <property type="entry name" value="TlpA_like_family"/>
    <property type="match status" value="1"/>
</dbReference>
<dbReference type="InterPro" id="IPR036249">
    <property type="entry name" value="Thioredoxin-like_sf"/>
</dbReference>
<evidence type="ECO:0000256" key="4">
    <source>
        <dbReference type="ARBA" id="ARBA00023284"/>
    </source>
</evidence>
<feature type="chain" id="PRO_5045228161" evidence="5">
    <location>
        <begin position="21"/>
        <end position="168"/>
    </location>
</feature>
<dbReference type="Proteomes" id="UP000829476">
    <property type="component" value="Chromosome"/>
</dbReference>
<keyword evidence="5" id="KW-0732">Signal</keyword>
<keyword evidence="3" id="KW-1015">Disulfide bond</keyword>
<dbReference type="PANTHER" id="PTHR42852">
    <property type="entry name" value="THIOL:DISULFIDE INTERCHANGE PROTEIN DSBE"/>
    <property type="match status" value="1"/>
</dbReference>
<organism evidence="7 8">
    <name type="scientific">Zhouia spongiae</name>
    <dbReference type="NCBI Taxonomy" id="2202721"/>
    <lineage>
        <taxon>Bacteria</taxon>
        <taxon>Pseudomonadati</taxon>
        <taxon>Bacteroidota</taxon>
        <taxon>Flavobacteriia</taxon>
        <taxon>Flavobacteriales</taxon>
        <taxon>Flavobacteriaceae</taxon>
        <taxon>Zhouia</taxon>
    </lineage>
</organism>
<dbReference type="SUPFAM" id="SSF52833">
    <property type="entry name" value="Thioredoxin-like"/>
    <property type="match status" value="1"/>
</dbReference>
<evidence type="ECO:0000256" key="3">
    <source>
        <dbReference type="ARBA" id="ARBA00023157"/>
    </source>
</evidence>
<gene>
    <name evidence="7" type="ORF">MQE36_01520</name>
</gene>
<dbReference type="PANTHER" id="PTHR42852:SF6">
    <property type="entry name" value="THIOL:DISULFIDE INTERCHANGE PROTEIN DSBE"/>
    <property type="match status" value="1"/>
</dbReference>
<keyword evidence="8" id="KW-1185">Reference proteome</keyword>
<keyword evidence="4" id="KW-0676">Redox-active center</keyword>
<accession>A0ABY3YN51</accession>
<name>A0ABY3YN51_9FLAO</name>